<dbReference type="Gene3D" id="1.10.10.10">
    <property type="entry name" value="Winged helix-like DNA-binding domain superfamily/Winged helix DNA-binding domain"/>
    <property type="match status" value="1"/>
</dbReference>
<protein>
    <submittedName>
        <fullName evidence="2">Helix-turn-helix transcriptional regulator</fullName>
    </submittedName>
</protein>
<keyword evidence="3" id="KW-1185">Reference proteome</keyword>
<dbReference type="Pfam" id="PF00196">
    <property type="entry name" value="GerE"/>
    <property type="match status" value="1"/>
</dbReference>
<organism evidence="2 3">
    <name type="scientific">Ponticaulis profundi</name>
    <dbReference type="NCBI Taxonomy" id="2665222"/>
    <lineage>
        <taxon>Bacteria</taxon>
        <taxon>Pseudomonadati</taxon>
        <taxon>Pseudomonadota</taxon>
        <taxon>Alphaproteobacteria</taxon>
        <taxon>Hyphomonadales</taxon>
        <taxon>Hyphomonadaceae</taxon>
        <taxon>Ponticaulis</taxon>
    </lineage>
</organism>
<sequence length="350" mass="39592">MNFNVCVSRFITSKASQSSIDIGDVKLLTLVEYQSLTPDAAEYLDNQDASQLEPIGIDGIATKLSSPSAPSEIQNGQERYGCKTGLGNEIDRDTCSFPLFFSNHSLSAIFANDQLEGKLVCSISRDESRPAFGSGDQSWFMDCLPHLRYAHALERHIRNDMIIGSDAASGRDSFLMIFRDDLLFEIVRSSENPELQRIQQQLLRNLHSSNTSNNWCELLAELIAELKSLPRHDAITVYPKGERHIELTAQSMAAYPNLHFMGGAEKFVLVKIRLKSDRSKRDLSKFARLYDLSTREVSVLESFFETFQLRATGRQLNIKYETVRWHMKRILEKSDSANQAELIFKVCHAG</sequence>
<evidence type="ECO:0000313" key="3">
    <source>
        <dbReference type="Proteomes" id="UP001596303"/>
    </source>
</evidence>
<dbReference type="InterPro" id="IPR000792">
    <property type="entry name" value="Tscrpt_reg_LuxR_C"/>
</dbReference>
<comment type="caution">
    <text evidence="2">The sequence shown here is derived from an EMBL/GenBank/DDBJ whole genome shotgun (WGS) entry which is preliminary data.</text>
</comment>
<evidence type="ECO:0000313" key="2">
    <source>
        <dbReference type="EMBL" id="MFC6199505.1"/>
    </source>
</evidence>
<reference evidence="3" key="1">
    <citation type="journal article" date="2019" name="Int. J. Syst. Evol. Microbiol.">
        <title>The Global Catalogue of Microorganisms (GCM) 10K type strain sequencing project: providing services to taxonomists for standard genome sequencing and annotation.</title>
        <authorList>
            <consortium name="The Broad Institute Genomics Platform"/>
            <consortium name="The Broad Institute Genome Sequencing Center for Infectious Disease"/>
            <person name="Wu L."/>
            <person name="Ma J."/>
        </authorList>
    </citation>
    <scope>NUCLEOTIDE SEQUENCE [LARGE SCALE GENOMIC DNA]</scope>
    <source>
        <strain evidence="3">CGMCC-1.15741</strain>
    </source>
</reference>
<feature type="domain" description="HTH luxR-type" evidence="1">
    <location>
        <begin position="289"/>
        <end position="346"/>
    </location>
</feature>
<dbReference type="InterPro" id="IPR036388">
    <property type="entry name" value="WH-like_DNA-bd_sf"/>
</dbReference>
<gene>
    <name evidence="2" type="ORF">ACFQDM_15580</name>
</gene>
<proteinExistence type="predicted"/>
<dbReference type="EMBL" id="JBHSSW010000045">
    <property type="protein sequence ID" value="MFC6199505.1"/>
    <property type="molecule type" value="Genomic_DNA"/>
</dbReference>
<dbReference type="SMART" id="SM00421">
    <property type="entry name" value="HTH_LUXR"/>
    <property type="match status" value="1"/>
</dbReference>
<dbReference type="Proteomes" id="UP001596303">
    <property type="component" value="Unassembled WGS sequence"/>
</dbReference>
<dbReference type="InterPro" id="IPR016032">
    <property type="entry name" value="Sig_transdc_resp-reg_C-effctor"/>
</dbReference>
<name>A0ABW1SCU1_9PROT</name>
<evidence type="ECO:0000259" key="1">
    <source>
        <dbReference type="SMART" id="SM00421"/>
    </source>
</evidence>
<dbReference type="SUPFAM" id="SSF46894">
    <property type="entry name" value="C-terminal effector domain of the bipartite response regulators"/>
    <property type="match status" value="1"/>
</dbReference>
<accession>A0ABW1SCU1</accession>